<name>A0A4D6NQN7_VIGUN</name>
<evidence type="ECO:0000313" key="1">
    <source>
        <dbReference type="EMBL" id="QCE14829.1"/>
    </source>
</evidence>
<dbReference type="AlphaFoldDB" id="A0A4D6NQN7"/>
<accession>A0A4D6NQN7</accession>
<dbReference type="Proteomes" id="UP000501690">
    <property type="component" value="Linkage Group LG11"/>
</dbReference>
<dbReference type="EMBL" id="CP039355">
    <property type="protein sequence ID" value="QCE14829.1"/>
    <property type="molecule type" value="Genomic_DNA"/>
</dbReference>
<keyword evidence="2" id="KW-1185">Reference proteome</keyword>
<gene>
    <name evidence="1" type="ORF">DEO72_LG11g1835</name>
</gene>
<evidence type="ECO:0000313" key="2">
    <source>
        <dbReference type="Proteomes" id="UP000501690"/>
    </source>
</evidence>
<protein>
    <submittedName>
        <fullName evidence="1">Uncharacterized protein</fullName>
    </submittedName>
</protein>
<sequence length="240" mass="26807">MYTDAPRGRPIIFPPHGHYHVPCCHTYRPQPIEHVRKLSYGSHTITPGGVPKYEHSPHRSRTTKLVSDSLRRAIHLDPSVPNSNLFLFSHHHDSNPCVHSLAATTTSAGGFIGDTITLHSISRKTLSHLRLLLLLRRVQESGGFLLARPHDSADPLTVARRRRPLQRPLIPNPRTFSSAREKGVIASTIRHHRASHTATRSANVTRPHFSVRSSDSPATYLGVNDWGRRESLCAIRDLTG</sequence>
<proteinExistence type="predicted"/>
<organism evidence="1 2">
    <name type="scientific">Vigna unguiculata</name>
    <name type="common">Cowpea</name>
    <dbReference type="NCBI Taxonomy" id="3917"/>
    <lineage>
        <taxon>Eukaryota</taxon>
        <taxon>Viridiplantae</taxon>
        <taxon>Streptophyta</taxon>
        <taxon>Embryophyta</taxon>
        <taxon>Tracheophyta</taxon>
        <taxon>Spermatophyta</taxon>
        <taxon>Magnoliopsida</taxon>
        <taxon>eudicotyledons</taxon>
        <taxon>Gunneridae</taxon>
        <taxon>Pentapetalae</taxon>
        <taxon>rosids</taxon>
        <taxon>fabids</taxon>
        <taxon>Fabales</taxon>
        <taxon>Fabaceae</taxon>
        <taxon>Papilionoideae</taxon>
        <taxon>50 kb inversion clade</taxon>
        <taxon>NPAAA clade</taxon>
        <taxon>indigoferoid/millettioid clade</taxon>
        <taxon>Phaseoleae</taxon>
        <taxon>Vigna</taxon>
    </lineage>
</organism>
<reference evidence="1 2" key="1">
    <citation type="submission" date="2019-04" db="EMBL/GenBank/DDBJ databases">
        <title>An improved genome assembly and genetic linkage map for asparagus bean, Vigna unguiculata ssp. sesquipedialis.</title>
        <authorList>
            <person name="Xia Q."/>
            <person name="Zhang R."/>
            <person name="Dong Y."/>
        </authorList>
    </citation>
    <scope>NUCLEOTIDE SEQUENCE [LARGE SCALE GENOMIC DNA]</scope>
    <source>
        <tissue evidence="1">Leaf</tissue>
    </source>
</reference>